<evidence type="ECO:0000256" key="6">
    <source>
        <dbReference type="ARBA" id="ARBA00034078"/>
    </source>
</evidence>
<dbReference type="InterPro" id="IPR001041">
    <property type="entry name" value="2Fe-2S_ferredoxin-type"/>
</dbReference>
<dbReference type="GO" id="GO:0051537">
    <property type="term" value="F:2 iron, 2 sulfur cluster binding"/>
    <property type="evidence" value="ECO:0007669"/>
    <property type="project" value="UniProtKB-KW"/>
</dbReference>
<evidence type="ECO:0000256" key="5">
    <source>
        <dbReference type="ARBA" id="ARBA00023014"/>
    </source>
</evidence>
<evidence type="ECO:0000313" key="9">
    <source>
        <dbReference type="Proteomes" id="UP000197153"/>
    </source>
</evidence>
<accession>A0A248JZ49</accession>
<organism evidence="8 9">
    <name type="scientific">Nitrospirillum viridazoti CBAmc</name>
    <dbReference type="NCBI Taxonomy" id="1441467"/>
    <lineage>
        <taxon>Bacteria</taxon>
        <taxon>Pseudomonadati</taxon>
        <taxon>Pseudomonadota</taxon>
        <taxon>Alphaproteobacteria</taxon>
        <taxon>Rhodospirillales</taxon>
        <taxon>Azospirillaceae</taxon>
        <taxon>Nitrospirillum</taxon>
        <taxon>Nitrospirillum viridazoti</taxon>
    </lineage>
</organism>
<dbReference type="GO" id="GO:0140647">
    <property type="term" value="P:P450-containing electron transport chain"/>
    <property type="evidence" value="ECO:0007669"/>
    <property type="project" value="InterPro"/>
</dbReference>
<name>A0A248JZ49_9PROT</name>
<dbReference type="SUPFAM" id="SSF54292">
    <property type="entry name" value="2Fe-2S ferredoxin-like"/>
    <property type="match status" value="1"/>
</dbReference>
<evidence type="ECO:0000313" key="8">
    <source>
        <dbReference type="EMBL" id="ASG23997.1"/>
    </source>
</evidence>
<dbReference type="InterPro" id="IPR012675">
    <property type="entry name" value="Beta-grasp_dom_sf"/>
</dbReference>
<gene>
    <name evidence="8" type="ORF">Y958_23930</name>
</gene>
<dbReference type="AlphaFoldDB" id="A0A248JZ49"/>
<keyword evidence="9" id="KW-1185">Reference proteome</keyword>
<proteinExistence type="inferred from homology"/>
<reference evidence="8 9" key="1">
    <citation type="submission" date="2017-06" db="EMBL/GenBank/DDBJ databases">
        <title>Complete genome sequence of Nitrospirillum amazonense strain CBAmC, an endophytic nitrogen-fixing and plant growth-promoting bacterium, isolated from sugarcane.</title>
        <authorList>
            <person name="Schwab S."/>
            <person name="dos Santos Teixeira K.R."/>
            <person name="Simoes Araujo J.L."/>
            <person name="Soares Vidal M."/>
            <person name="Borges de Freitas H.R."/>
            <person name="Rivello Crivelaro A.L."/>
            <person name="Bueno de Camargo Nunes A."/>
            <person name="dos Santos C.M."/>
            <person name="Palmeira da Silva Rosa D."/>
            <person name="da Silva Padilha D."/>
            <person name="da Silva E."/>
            <person name="Araujo Terra L."/>
            <person name="Soares Mendes V."/>
            <person name="Farinelli L."/>
            <person name="Magalhaes Cruz L."/>
            <person name="Baldani J.I."/>
        </authorList>
    </citation>
    <scope>NUCLEOTIDE SEQUENCE [LARGE SCALE GENOMIC DNA]</scope>
    <source>
        <strain evidence="8 9">CBAmC</strain>
    </source>
</reference>
<dbReference type="EMBL" id="CP022112">
    <property type="protein sequence ID" value="ASG23997.1"/>
    <property type="molecule type" value="Genomic_DNA"/>
</dbReference>
<sequence length="100" mass="10733">MPIITVVSRDGTGRAVEMDTGTTLMEGLRDHGFDEVLAMCGGCCSCATCHVYVEPASTATEEEDALLALSAHRRDNSRLSCQITLAPDHDGLRVEIPPED</sequence>
<protein>
    <submittedName>
        <fullName evidence="8">Ferredoxin</fullName>
    </submittedName>
</protein>
<keyword evidence="2" id="KW-0001">2Fe-2S</keyword>
<evidence type="ECO:0000256" key="4">
    <source>
        <dbReference type="ARBA" id="ARBA00023004"/>
    </source>
</evidence>
<dbReference type="GO" id="GO:0046872">
    <property type="term" value="F:metal ion binding"/>
    <property type="evidence" value="ECO:0007669"/>
    <property type="project" value="UniProtKB-KW"/>
</dbReference>
<keyword evidence="5" id="KW-0411">Iron-sulfur</keyword>
<dbReference type="GO" id="GO:0009055">
    <property type="term" value="F:electron transfer activity"/>
    <property type="evidence" value="ECO:0007669"/>
    <property type="project" value="TreeGrafter"/>
</dbReference>
<evidence type="ECO:0000256" key="1">
    <source>
        <dbReference type="ARBA" id="ARBA00010914"/>
    </source>
</evidence>
<dbReference type="PROSITE" id="PS51085">
    <property type="entry name" value="2FE2S_FER_2"/>
    <property type="match status" value="1"/>
</dbReference>
<dbReference type="InterPro" id="IPR001055">
    <property type="entry name" value="Adrenodoxin-like"/>
</dbReference>
<evidence type="ECO:0000256" key="3">
    <source>
        <dbReference type="ARBA" id="ARBA00022723"/>
    </source>
</evidence>
<comment type="cofactor">
    <cofactor evidence="6">
        <name>[2Fe-2S] cluster</name>
        <dbReference type="ChEBI" id="CHEBI:190135"/>
    </cofactor>
</comment>
<dbReference type="Gene3D" id="3.10.20.30">
    <property type="match status" value="1"/>
</dbReference>
<keyword evidence="3" id="KW-0479">Metal-binding</keyword>
<evidence type="ECO:0000256" key="2">
    <source>
        <dbReference type="ARBA" id="ARBA00022714"/>
    </source>
</evidence>
<dbReference type="PANTHER" id="PTHR23426">
    <property type="entry name" value="FERREDOXIN/ADRENODOXIN"/>
    <property type="match status" value="1"/>
</dbReference>
<feature type="domain" description="2Fe-2S ferredoxin-type" evidence="7">
    <location>
        <begin position="2"/>
        <end position="100"/>
    </location>
</feature>
<dbReference type="InterPro" id="IPR036010">
    <property type="entry name" value="2Fe-2S_ferredoxin-like_sf"/>
</dbReference>
<dbReference type="Proteomes" id="UP000197153">
    <property type="component" value="Chromosome 3"/>
</dbReference>
<dbReference type="RefSeq" id="WP_088874456.1">
    <property type="nucleotide sequence ID" value="NZ_CP022112.1"/>
</dbReference>
<dbReference type="PANTHER" id="PTHR23426:SF65">
    <property type="entry name" value="FERREDOXIN-2, MITOCHONDRIAL"/>
    <property type="match status" value="1"/>
</dbReference>
<dbReference type="CDD" id="cd00207">
    <property type="entry name" value="fer2"/>
    <property type="match status" value="1"/>
</dbReference>
<dbReference type="KEGG" id="nao:Y958_23930"/>
<comment type="similarity">
    <text evidence="1">Belongs to the adrenodoxin/putidaredoxin family.</text>
</comment>
<evidence type="ECO:0000259" key="7">
    <source>
        <dbReference type="PROSITE" id="PS51085"/>
    </source>
</evidence>
<dbReference type="Pfam" id="PF00111">
    <property type="entry name" value="Fer2"/>
    <property type="match status" value="1"/>
</dbReference>
<keyword evidence="4" id="KW-0408">Iron</keyword>